<dbReference type="CDD" id="cd05250">
    <property type="entry name" value="CC3_like_SDR_a"/>
    <property type="match status" value="1"/>
</dbReference>
<evidence type="ECO:0000259" key="1">
    <source>
        <dbReference type="Pfam" id="PF13460"/>
    </source>
</evidence>
<organism evidence="2 3">
    <name type="scientific">Pedobacter cryoconitis</name>
    <dbReference type="NCBI Taxonomy" id="188932"/>
    <lineage>
        <taxon>Bacteria</taxon>
        <taxon>Pseudomonadati</taxon>
        <taxon>Bacteroidota</taxon>
        <taxon>Sphingobacteriia</taxon>
        <taxon>Sphingobacteriales</taxon>
        <taxon>Sphingobacteriaceae</taxon>
        <taxon>Pedobacter</taxon>
    </lineage>
</organism>
<evidence type="ECO:0000313" key="3">
    <source>
        <dbReference type="Proteomes" id="UP000071561"/>
    </source>
</evidence>
<feature type="domain" description="NAD(P)-binding" evidence="1">
    <location>
        <begin position="11"/>
        <end position="127"/>
    </location>
</feature>
<dbReference type="KEGG" id="pcm:AY601_4478"/>
<name>A0A127VJ73_9SPHI</name>
<protein>
    <recommendedName>
        <fullName evidence="1">NAD(P)-binding domain-containing protein</fullName>
    </recommendedName>
</protein>
<dbReference type="SUPFAM" id="SSF51735">
    <property type="entry name" value="NAD(P)-binding Rossmann-fold domains"/>
    <property type="match status" value="1"/>
</dbReference>
<dbReference type="Pfam" id="PF13460">
    <property type="entry name" value="NAD_binding_10"/>
    <property type="match status" value="1"/>
</dbReference>
<dbReference type="Proteomes" id="UP000071561">
    <property type="component" value="Chromosome"/>
</dbReference>
<sequence length="223" mass="25124">MTEHRKAILVGASGSIGRSLLQDLLNDVHYTEVLVLVRKKLTIQHPKLNQLVIDFDQLSAYAADIKGNAVFCCLGTTKSQTPDQQQYRQIDYQYPLDIARIALTNGAESYHLVSAMGADETSSFFYNRTKGEVERDLKAIPFKSIHIYRPSLLDGERSQKRFGESMMNKLMHIINPLLVGKWRKYRSIKVGAVAKVMVAQSLNDQKGIFTHPSDQIQALSDVL</sequence>
<dbReference type="PANTHER" id="PTHR14097:SF7">
    <property type="entry name" value="OXIDOREDUCTASE HTATIP2"/>
    <property type="match status" value="1"/>
</dbReference>
<keyword evidence="3" id="KW-1185">Reference proteome</keyword>
<dbReference type="OrthoDB" id="9798632at2"/>
<dbReference type="Gene3D" id="3.40.50.720">
    <property type="entry name" value="NAD(P)-binding Rossmann-like Domain"/>
    <property type="match status" value="1"/>
</dbReference>
<dbReference type="EMBL" id="CP014504">
    <property type="protein sequence ID" value="AMQ01318.1"/>
    <property type="molecule type" value="Genomic_DNA"/>
</dbReference>
<reference evidence="2 3" key="1">
    <citation type="submission" date="2016-03" db="EMBL/GenBank/DDBJ databases">
        <title>Complete genome sequence of Pedobacter cryoconitis PAMC 27485.</title>
        <authorList>
            <person name="Lee J."/>
            <person name="Kim O.-S."/>
        </authorList>
    </citation>
    <scope>NUCLEOTIDE SEQUENCE [LARGE SCALE GENOMIC DNA]</scope>
    <source>
        <strain evidence="2 3">PAMC 27485</strain>
    </source>
</reference>
<evidence type="ECO:0000313" key="2">
    <source>
        <dbReference type="EMBL" id="AMQ01318.1"/>
    </source>
</evidence>
<dbReference type="AlphaFoldDB" id="A0A127VJ73"/>
<dbReference type="PATRIC" id="fig|188932.3.peg.4642"/>
<proteinExistence type="predicted"/>
<dbReference type="InterPro" id="IPR016040">
    <property type="entry name" value="NAD(P)-bd_dom"/>
</dbReference>
<dbReference type="PANTHER" id="PTHR14097">
    <property type="entry name" value="OXIDOREDUCTASE HTATIP2"/>
    <property type="match status" value="1"/>
</dbReference>
<accession>A0A127VJ73</accession>
<dbReference type="InterPro" id="IPR036291">
    <property type="entry name" value="NAD(P)-bd_dom_sf"/>
</dbReference>
<gene>
    <name evidence="2" type="ORF">AY601_4478</name>
</gene>
<dbReference type="RefSeq" id="WP_068405226.1">
    <property type="nucleotide sequence ID" value="NZ_CP014504.1"/>
</dbReference>